<dbReference type="Pfam" id="PF05557">
    <property type="entry name" value="MAD"/>
    <property type="match status" value="1"/>
</dbReference>
<feature type="region of interest" description="Disordered" evidence="8">
    <location>
        <begin position="1"/>
        <end position="33"/>
    </location>
</feature>
<feature type="coiled-coil region" evidence="7">
    <location>
        <begin position="647"/>
        <end position="674"/>
    </location>
</feature>
<name>A0A8X8A378_POPTO</name>
<accession>A0A8X8A378</accession>
<evidence type="ECO:0000256" key="8">
    <source>
        <dbReference type="SAM" id="MobiDB-lite"/>
    </source>
</evidence>
<reference evidence="9" key="1">
    <citation type="journal article" date="2020" name="bioRxiv">
        <title>Hybrid origin of Populus tomentosa Carr. identified through genome sequencing and phylogenomic analysis.</title>
        <authorList>
            <person name="An X."/>
            <person name="Gao K."/>
            <person name="Chen Z."/>
            <person name="Li J."/>
            <person name="Yang X."/>
            <person name="Yang X."/>
            <person name="Zhou J."/>
            <person name="Guo T."/>
            <person name="Zhao T."/>
            <person name="Huang S."/>
            <person name="Miao D."/>
            <person name="Khan W.U."/>
            <person name="Rao P."/>
            <person name="Ye M."/>
            <person name="Lei B."/>
            <person name="Liao W."/>
            <person name="Wang J."/>
            <person name="Ji L."/>
            <person name="Li Y."/>
            <person name="Guo B."/>
            <person name="Mustafa N.S."/>
            <person name="Li S."/>
            <person name="Yun Q."/>
            <person name="Keller S.R."/>
            <person name="Mao J."/>
            <person name="Zhang R."/>
            <person name="Strauss S.H."/>
        </authorList>
    </citation>
    <scope>NUCLEOTIDE SEQUENCE</scope>
    <source>
        <strain evidence="9">GM15</strain>
        <tissue evidence="9">Leaf</tissue>
    </source>
</reference>
<dbReference type="OrthoDB" id="331602at2759"/>
<dbReference type="PANTHER" id="PTHR23168:SF0">
    <property type="entry name" value="MITOTIC SPINDLE ASSEMBLY CHECKPOINT PROTEIN MAD1"/>
    <property type="match status" value="1"/>
</dbReference>
<sequence length="823" mass="94433">MILRTPPAKRARGGAADANARPIIESPQSEHHRDNHLVIYEDNNTPPLQHEQFLCTYQCRQLVKSDFIDALSSAEKQVQDYQSKLLDINENFTKSGERKKFRDKLLQTEQQLAAAKGREHALQQQLLKEVNVNQERFKKQLESQANLEVKFENEKKLRHKAESSAASAEEKASVLEGKLGHLSESIEREKKRLNTELAQLNRESKHSVSRIRADLEKMECRAKHAEKESELWKEQLEDLKRQLTECSHQRSELEKKLSSFTFQEGSSTDSNSLVKHLQEELRNFETEVREARKIRSSHESIELLKEKLLEEKGRRERAESELSKLLEFELNMKKLEDEMSSWKLAIKDIPGVSSYDDIPVKFAALQREVIDNMMKAGEANAHFKQVEVALETAQLGKQNAETEAALAKEKAEALKLEVKQIELMNNLNRVAIAEAYVSILDMFMILLHFVLDVVIFPLLTISSPLFSPMIVLEKCFLFLLSMVTEERDRLKNVVNELKRPKNDQGGDEAASGVLLQELESSLAQKEFCIKELESNLHAQKEVNSRQLEEIKTLNDMLNNEARRIKSLEREGDRLRAEISLLESKEKVIHEGAKYQFCGGNLVSFHHRIIKSVAPDLFILNFFMLLGHGDFSAANTKVLRMVNTLAVDNEAKQTIEALRTELQKTKEKLQAVEELKSQSGDAGKLVDSYISGKITQLKEQIATLEKREERRVMFTKYKTVFADRISVFRRACCELFGYKIVMDEHQRSNGIPVTRFTLQSVYAQSDDEKLEFEYESGNTNILANDYTSQPDISRQVDIFIRKMNSIPAFTANLTVESFNRRTLS</sequence>
<evidence type="ECO:0000256" key="6">
    <source>
        <dbReference type="ARBA" id="ARBA00023306"/>
    </source>
</evidence>
<dbReference type="GO" id="GO:0051315">
    <property type="term" value="P:attachment of mitotic spindle microtubules to kinetochore"/>
    <property type="evidence" value="ECO:0007669"/>
    <property type="project" value="TreeGrafter"/>
</dbReference>
<dbReference type="PANTHER" id="PTHR23168">
    <property type="entry name" value="MITOTIC SPINDLE ASSEMBLY CHECKPOINT PROTEIN MAD1 MITOTIC ARREST DEFICIENT-LIKE PROTEIN 1"/>
    <property type="match status" value="1"/>
</dbReference>
<dbReference type="EMBL" id="JAAWWB010000005">
    <property type="protein sequence ID" value="KAG6781868.1"/>
    <property type="molecule type" value="Genomic_DNA"/>
</dbReference>
<dbReference type="Proteomes" id="UP000886885">
    <property type="component" value="Chromosome 3A"/>
</dbReference>
<dbReference type="AlphaFoldDB" id="A0A8X8A378"/>
<evidence type="ECO:0000313" key="9">
    <source>
        <dbReference type="EMBL" id="KAG6781868.1"/>
    </source>
</evidence>
<evidence type="ECO:0000256" key="5">
    <source>
        <dbReference type="ARBA" id="ARBA00023242"/>
    </source>
</evidence>
<evidence type="ECO:0000313" key="10">
    <source>
        <dbReference type="Proteomes" id="UP000886885"/>
    </source>
</evidence>
<gene>
    <name evidence="9" type="ORF">POTOM_011251</name>
</gene>
<dbReference type="InterPro" id="IPR008672">
    <property type="entry name" value="Mad1"/>
</dbReference>
<dbReference type="GO" id="GO:0007094">
    <property type="term" value="P:mitotic spindle assembly checkpoint signaling"/>
    <property type="evidence" value="ECO:0007669"/>
    <property type="project" value="InterPro"/>
</dbReference>
<feature type="coiled-coil region" evidence="7">
    <location>
        <begin position="515"/>
        <end position="584"/>
    </location>
</feature>
<organism evidence="9 10">
    <name type="scientific">Populus tomentosa</name>
    <name type="common">Chinese white poplar</name>
    <dbReference type="NCBI Taxonomy" id="118781"/>
    <lineage>
        <taxon>Eukaryota</taxon>
        <taxon>Viridiplantae</taxon>
        <taxon>Streptophyta</taxon>
        <taxon>Embryophyta</taxon>
        <taxon>Tracheophyta</taxon>
        <taxon>Spermatophyta</taxon>
        <taxon>Magnoliopsida</taxon>
        <taxon>eudicotyledons</taxon>
        <taxon>Gunneridae</taxon>
        <taxon>Pentapetalae</taxon>
        <taxon>rosids</taxon>
        <taxon>fabids</taxon>
        <taxon>Malpighiales</taxon>
        <taxon>Salicaceae</taxon>
        <taxon>Saliceae</taxon>
        <taxon>Populus</taxon>
    </lineage>
</organism>
<feature type="coiled-coil region" evidence="7">
    <location>
        <begin position="390"/>
        <end position="424"/>
    </location>
</feature>
<dbReference type="GO" id="GO:0051301">
    <property type="term" value="P:cell division"/>
    <property type="evidence" value="ECO:0007669"/>
    <property type="project" value="UniProtKB-KW"/>
</dbReference>
<keyword evidence="5" id="KW-0539">Nucleus</keyword>
<proteinExistence type="inferred from homology"/>
<dbReference type="GO" id="GO:0072686">
    <property type="term" value="C:mitotic spindle"/>
    <property type="evidence" value="ECO:0007669"/>
    <property type="project" value="TreeGrafter"/>
</dbReference>
<keyword evidence="4" id="KW-0498">Mitosis</keyword>
<feature type="coiled-coil region" evidence="7">
    <location>
        <begin position="71"/>
        <end position="125"/>
    </location>
</feature>
<evidence type="ECO:0008006" key="11">
    <source>
        <dbReference type="Google" id="ProtNLM"/>
    </source>
</evidence>
<evidence type="ECO:0000256" key="3">
    <source>
        <dbReference type="ARBA" id="ARBA00022618"/>
    </source>
</evidence>
<keyword evidence="7" id="KW-0175">Coiled coil</keyword>
<evidence type="ECO:0000256" key="1">
    <source>
        <dbReference type="ARBA" id="ARBA00004123"/>
    </source>
</evidence>
<comment type="subcellular location">
    <subcellularLocation>
        <location evidence="1">Nucleus</location>
    </subcellularLocation>
</comment>
<protein>
    <recommendedName>
        <fullName evidence="11">Mitotic spindle checkpoint protein MAD1</fullName>
    </recommendedName>
</protein>
<comment type="similarity">
    <text evidence="2">Belongs to the MAD1 family.</text>
</comment>
<keyword evidence="3" id="KW-0132">Cell division</keyword>
<comment type="caution">
    <text evidence="9">The sequence shown here is derived from an EMBL/GenBank/DDBJ whole genome shotgun (WGS) entry which is preliminary data.</text>
</comment>
<evidence type="ECO:0000256" key="7">
    <source>
        <dbReference type="SAM" id="Coils"/>
    </source>
</evidence>
<keyword evidence="10" id="KW-1185">Reference proteome</keyword>
<evidence type="ECO:0000256" key="4">
    <source>
        <dbReference type="ARBA" id="ARBA00022776"/>
    </source>
</evidence>
<dbReference type="GO" id="GO:0005635">
    <property type="term" value="C:nuclear envelope"/>
    <property type="evidence" value="ECO:0007669"/>
    <property type="project" value="TreeGrafter"/>
</dbReference>
<evidence type="ECO:0000256" key="2">
    <source>
        <dbReference type="ARBA" id="ARBA00008029"/>
    </source>
</evidence>
<feature type="coiled-coil region" evidence="7">
    <location>
        <begin position="151"/>
        <end position="345"/>
    </location>
</feature>
<keyword evidence="6" id="KW-0131">Cell cycle</keyword>
<dbReference type="GO" id="GO:0000776">
    <property type="term" value="C:kinetochore"/>
    <property type="evidence" value="ECO:0007669"/>
    <property type="project" value="TreeGrafter"/>
</dbReference>
<dbReference type="FunFam" id="3.30.457.60:FF:000004">
    <property type="entry name" value="Mitotic spindle checkpoint protein MAD1"/>
    <property type="match status" value="1"/>
</dbReference>
<feature type="compositionally biased region" description="Low complexity" evidence="8">
    <location>
        <begin position="13"/>
        <end position="22"/>
    </location>
</feature>